<dbReference type="RefSeq" id="XP_026687911.1">
    <property type="nucleotide sequence ID" value="XM_026832110.1"/>
</dbReference>
<dbReference type="RefSeq" id="XP_008484758.1">
    <property type="nucleotide sequence ID" value="XM_008486536.3"/>
</dbReference>
<evidence type="ECO:0000256" key="1">
    <source>
        <dbReference type="ARBA" id="ARBA00004648"/>
    </source>
</evidence>
<evidence type="ECO:0000313" key="12">
    <source>
        <dbReference type="Proteomes" id="UP000079169"/>
    </source>
</evidence>
<dbReference type="AlphaFoldDB" id="A0A1S3DMD4"/>
<keyword evidence="6 11" id="KW-1133">Transmembrane helix</keyword>
<dbReference type="KEGG" id="dci:103521424"/>
<proteinExistence type="inferred from homology"/>
<protein>
    <recommendedName>
        <fullName evidence="8 10">Signal peptidase complex subunit 3</fullName>
    </recommendedName>
</protein>
<dbReference type="PaxDb" id="121845-A0A1S3DMD4"/>
<evidence type="ECO:0000256" key="6">
    <source>
        <dbReference type="ARBA" id="ARBA00022989"/>
    </source>
</evidence>
<comment type="subcellular location">
    <subcellularLocation>
        <location evidence="1">Endoplasmic reticulum membrane</location>
        <topology evidence="1">Single-pass type II membrane protein</topology>
    </subcellularLocation>
</comment>
<evidence type="ECO:0000256" key="11">
    <source>
        <dbReference type="SAM" id="Phobius"/>
    </source>
</evidence>
<keyword evidence="4 10" id="KW-0256">Endoplasmic reticulum</keyword>
<evidence type="ECO:0000256" key="5">
    <source>
        <dbReference type="ARBA" id="ARBA00022968"/>
    </source>
</evidence>
<dbReference type="STRING" id="121845.A0A1S3DMD4"/>
<sequence>MHSFLSRGNAILAYTLSVLSFLTFVCFLSTVLVDSRTGVDINTVKIVVKNVPDYSASREENDLGFITFDLQANLTKIFNWNVKQLFLYLTAEYITPSNVLNQVVLWDRIILRGENADLKFKNMNTKYYFWDDGKGLKGHKNITLSLHWNIIPNAGRLLTVPAIGQHTFKFPEEYTVNRV</sequence>
<evidence type="ECO:0000256" key="3">
    <source>
        <dbReference type="ARBA" id="ARBA00022692"/>
    </source>
</evidence>
<dbReference type="PANTHER" id="PTHR12804">
    <property type="entry name" value="MICROSOMAL SIGNAL PEPTIDASE 23 KD SUBUNIT SPC22/23"/>
    <property type="match status" value="1"/>
</dbReference>
<dbReference type="GO" id="GO:0005787">
    <property type="term" value="C:signal peptidase complex"/>
    <property type="evidence" value="ECO:0007669"/>
    <property type="project" value="UniProtKB-UniRule"/>
</dbReference>
<keyword evidence="7 10" id="KW-0472">Membrane</keyword>
<evidence type="ECO:0000313" key="14">
    <source>
        <dbReference type="RefSeq" id="XP_026687911.1"/>
    </source>
</evidence>
<dbReference type="Proteomes" id="UP000079169">
    <property type="component" value="Unplaced"/>
</dbReference>
<dbReference type="InterPro" id="IPR007653">
    <property type="entry name" value="SPC3"/>
</dbReference>
<evidence type="ECO:0000256" key="9">
    <source>
        <dbReference type="ARBA" id="ARBA00046080"/>
    </source>
</evidence>
<dbReference type="GO" id="GO:0045047">
    <property type="term" value="P:protein targeting to ER"/>
    <property type="evidence" value="ECO:0007669"/>
    <property type="project" value="TreeGrafter"/>
</dbReference>
<keyword evidence="12" id="KW-1185">Reference proteome</keyword>
<dbReference type="OMA" id="FWDDGHG"/>
<keyword evidence="3 11" id="KW-0812">Transmembrane</keyword>
<accession>A0A1S3DMD4</accession>
<dbReference type="PIRSF" id="PIRSF016089">
    <property type="entry name" value="SPC22"/>
    <property type="match status" value="1"/>
</dbReference>
<evidence type="ECO:0000313" key="13">
    <source>
        <dbReference type="RefSeq" id="XP_008484758.1"/>
    </source>
</evidence>
<name>A0A1S3DMD4_DIACI</name>
<evidence type="ECO:0000256" key="10">
    <source>
        <dbReference type="PIRNR" id="PIRNR016089"/>
    </source>
</evidence>
<evidence type="ECO:0000256" key="8">
    <source>
        <dbReference type="ARBA" id="ARBA00029556"/>
    </source>
</evidence>
<dbReference type="Pfam" id="PF04573">
    <property type="entry name" value="SPC22"/>
    <property type="match status" value="1"/>
</dbReference>
<dbReference type="OrthoDB" id="10261524at2759"/>
<evidence type="ECO:0000256" key="2">
    <source>
        <dbReference type="ARBA" id="ARBA00009289"/>
    </source>
</evidence>
<keyword evidence="5" id="KW-0735">Signal-anchor</keyword>
<reference evidence="13 14" key="1">
    <citation type="submission" date="2025-04" db="UniProtKB">
        <authorList>
            <consortium name="RefSeq"/>
        </authorList>
    </citation>
    <scope>IDENTIFICATION</scope>
</reference>
<gene>
    <name evidence="13 14" type="primary">LOC103521424</name>
</gene>
<dbReference type="GeneID" id="103521424"/>
<dbReference type="GO" id="GO:0006465">
    <property type="term" value="P:signal peptide processing"/>
    <property type="evidence" value="ECO:0007669"/>
    <property type="project" value="UniProtKB-UniRule"/>
</dbReference>
<organism evidence="12 13">
    <name type="scientific">Diaphorina citri</name>
    <name type="common">Asian citrus psyllid</name>
    <dbReference type="NCBI Taxonomy" id="121845"/>
    <lineage>
        <taxon>Eukaryota</taxon>
        <taxon>Metazoa</taxon>
        <taxon>Ecdysozoa</taxon>
        <taxon>Arthropoda</taxon>
        <taxon>Hexapoda</taxon>
        <taxon>Insecta</taxon>
        <taxon>Pterygota</taxon>
        <taxon>Neoptera</taxon>
        <taxon>Paraneoptera</taxon>
        <taxon>Hemiptera</taxon>
        <taxon>Sternorrhyncha</taxon>
        <taxon>Psylloidea</taxon>
        <taxon>Psyllidae</taxon>
        <taxon>Diaphorininae</taxon>
        <taxon>Diaphorina</taxon>
    </lineage>
</organism>
<evidence type="ECO:0000256" key="4">
    <source>
        <dbReference type="ARBA" id="ARBA00022824"/>
    </source>
</evidence>
<comment type="function">
    <text evidence="9">Essential component of the signal peptidase complex (SPC) which catalyzes the cleavage of N-terminal signal sequences from nascent proteins as they are translocated into the lumen of the endoplasmic reticulum. Essential for the SPC catalytic activity, possibly by stabilizing and positioning the active center of the complex close to the lumenal surface.</text>
</comment>
<comment type="similarity">
    <text evidence="2 10">Belongs to the SPCS3 family.</text>
</comment>
<evidence type="ECO:0000256" key="7">
    <source>
        <dbReference type="ARBA" id="ARBA00023136"/>
    </source>
</evidence>
<feature type="transmembrane region" description="Helical" evidence="11">
    <location>
        <begin position="12"/>
        <end position="33"/>
    </location>
</feature>
<dbReference type="PANTHER" id="PTHR12804:SF0">
    <property type="entry name" value="SIGNAL PEPTIDASE COMPLEX SUBUNIT 3"/>
    <property type="match status" value="1"/>
</dbReference>